<accession>A0A832ZT21</accession>
<name>A0A832ZT21_9CREN</name>
<dbReference type="Proteomes" id="UP000600071">
    <property type="component" value="Unassembled WGS sequence"/>
</dbReference>
<dbReference type="AlphaFoldDB" id="A0A832ZT21"/>
<gene>
    <name evidence="1" type="ORF">EYH50_01815</name>
</gene>
<reference evidence="1" key="1">
    <citation type="journal article" date="2020" name="ISME J.">
        <title>Gammaproteobacteria mediating utilization of methyl-, sulfur- and petroleum organic compounds in deep ocean hydrothermal plumes.</title>
        <authorList>
            <person name="Zhou Z."/>
            <person name="Liu Y."/>
            <person name="Pan J."/>
            <person name="Cron B.R."/>
            <person name="Toner B.M."/>
            <person name="Anantharaman K."/>
            <person name="Breier J.A."/>
            <person name="Dick G.J."/>
            <person name="Li M."/>
        </authorList>
    </citation>
    <scope>NUCLEOTIDE SEQUENCE</scope>
    <source>
        <strain evidence="1">SZUA-1523</strain>
    </source>
</reference>
<protein>
    <submittedName>
        <fullName evidence="1">Uncharacterized protein</fullName>
    </submittedName>
</protein>
<proteinExistence type="predicted"/>
<organism evidence="1 2">
    <name type="scientific">Pyrodictium delaneyi</name>
    <dbReference type="NCBI Taxonomy" id="1273541"/>
    <lineage>
        <taxon>Archaea</taxon>
        <taxon>Thermoproteota</taxon>
        <taxon>Thermoprotei</taxon>
        <taxon>Desulfurococcales</taxon>
        <taxon>Pyrodictiaceae</taxon>
        <taxon>Pyrodictium</taxon>
    </lineage>
</organism>
<comment type="caution">
    <text evidence="1">The sequence shown here is derived from an EMBL/GenBank/DDBJ whole genome shotgun (WGS) entry which is preliminary data.</text>
</comment>
<evidence type="ECO:0000313" key="1">
    <source>
        <dbReference type="EMBL" id="HIQ23770.1"/>
    </source>
</evidence>
<dbReference type="EMBL" id="DQVR01000039">
    <property type="protein sequence ID" value="HIQ23770.1"/>
    <property type="molecule type" value="Genomic_DNA"/>
</dbReference>
<evidence type="ECO:0000313" key="2">
    <source>
        <dbReference type="Proteomes" id="UP000600071"/>
    </source>
</evidence>
<sequence>MVEVFITSRDDDGAAWYNDGVIYINVRWLQLEEEAEWFIDESFIHEYIEHVLGLGHESAVFVENVLRDNLYREWYGVNPTQLLYSSPSNMQASRASLQPERGVLQPHV</sequence>